<dbReference type="Proteomes" id="UP000308197">
    <property type="component" value="Unassembled WGS sequence"/>
</dbReference>
<proteinExistence type="predicted"/>
<keyword evidence="3" id="KW-1185">Reference proteome</keyword>
<protein>
    <submittedName>
        <fullName evidence="2">Uncharacterized protein</fullName>
    </submittedName>
</protein>
<sequence>MHHRIHVRAFKLHDHLLSSITALSSPPPSPQFPSILRLRSRTVPHLHASHHCSTTTASCPTHVSLSKFVRVMHTNHRPPYPFNTHIHRRCPSSSIALIMALAFSNALHIFAHSVSFVRSRIVRSTTRQAGIASRG</sequence>
<organism evidence="2 3">
    <name type="scientific">Polyporus arcularius HHB13444</name>
    <dbReference type="NCBI Taxonomy" id="1314778"/>
    <lineage>
        <taxon>Eukaryota</taxon>
        <taxon>Fungi</taxon>
        <taxon>Dikarya</taxon>
        <taxon>Basidiomycota</taxon>
        <taxon>Agaricomycotina</taxon>
        <taxon>Agaricomycetes</taxon>
        <taxon>Polyporales</taxon>
        <taxon>Polyporaceae</taxon>
        <taxon>Polyporus</taxon>
    </lineage>
</organism>
<accession>A0A5C3PD53</accession>
<feature type="transmembrane region" description="Helical" evidence="1">
    <location>
        <begin position="95"/>
        <end position="117"/>
    </location>
</feature>
<keyword evidence="1" id="KW-0472">Membrane</keyword>
<dbReference type="InParanoid" id="A0A5C3PD53"/>
<evidence type="ECO:0000256" key="1">
    <source>
        <dbReference type="SAM" id="Phobius"/>
    </source>
</evidence>
<keyword evidence="1" id="KW-0812">Transmembrane</keyword>
<dbReference type="EMBL" id="ML211179">
    <property type="protein sequence ID" value="TFK86869.1"/>
    <property type="molecule type" value="Genomic_DNA"/>
</dbReference>
<evidence type="ECO:0000313" key="2">
    <source>
        <dbReference type="EMBL" id="TFK86869.1"/>
    </source>
</evidence>
<keyword evidence="1" id="KW-1133">Transmembrane helix</keyword>
<reference evidence="2 3" key="1">
    <citation type="journal article" date="2019" name="Nat. Ecol. Evol.">
        <title>Megaphylogeny resolves global patterns of mushroom evolution.</title>
        <authorList>
            <person name="Varga T."/>
            <person name="Krizsan K."/>
            <person name="Foldi C."/>
            <person name="Dima B."/>
            <person name="Sanchez-Garcia M."/>
            <person name="Sanchez-Ramirez S."/>
            <person name="Szollosi G.J."/>
            <person name="Szarkandi J.G."/>
            <person name="Papp V."/>
            <person name="Albert L."/>
            <person name="Andreopoulos W."/>
            <person name="Angelini C."/>
            <person name="Antonin V."/>
            <person name="Barry K.W."/>
            <person name="Bougher N.L."/>
            <person name="Buchanan P."/>
            <person name="Buyck B."/>
            <person name="Bense V."/>
            <person name="Catcheside P."/>
            <person name="Chovatia M."/>
            <person name="Cooper J."/>
            <person name="Damon W."/>
            <person name="Desjardin D."/>
            <person name="Finy P."/>
            <person name="Geml J."/>
            <person name="Haridas S."/>
            <person name="Hughes K."/>
            <person name="Justo A."/>
            <person name="Karasinski D."/>
            <person name="Kautmanova I."/>
            <person name="Kiss B."/>
            <person name="Kocsube S."/>
            <person name="Kotiranta H."/>
            <person name="LaButti K.M."/>
            <person name="Lechner B.E."/>
            <person name="Liimatainen K."/>
            <person name="Lipzen A."/>
            <person name="Lukacs Z."/>
            <person name="Mihaltcheva S."/>
            <person name="Morgado L.N."/>
            <person name="Niskanen T."/>
            <person name="Noordeloos M.E."/>
            <person name="Ohm R.A."/>
            <person name="Ortiz-Santana B."/>
            <person name="Ovrebo C."/>
            <person name="Racz N."/>
            <person name="Riley R."/>
            <person name="Savchenko A."/>
            <person name="Shiryaev A."/>
            <person name="Soop K."/>
            <person name="Spirin V."/>
            <person name="Szebenyi C."/>
            <person name="Tomsovsky M."/>
            <person name="Tulloss R.E."/>
            <person name="Uehling J."/>
            <person name="Grigoriev I.V."/>
            <person name="Vagvolgyi C."/>
            <person name="Papp T."/>
            <person name="Martin F.M."/>
            <person name="Miettinen O."/>
            <person name="Hibbett D.S."/>
            <person name="Nagy L.G."/>
        </authorList>
    </citation>
    <scope>NUCLEOTIDE SEQUENCE [LARGE SCALE GENOMIC DNA]</scope>
    <source>
        <strain evidence="2 3">HHB13444</strain>
    </source>
</reference>
<name>A0A5C3PD53_9APHY</name>
<dbReference type="AlphaFoldDB" id="A0A5C3PD53"/>
<evidence type="ECO:0000313" key="3">
    <source>
        <dbReference type="Proteomes" id="UP000308197"/>
    </source>
</evidence>
<gene>
    <name evidence="2" type="ORF">K466DRAFT_135343</name>
</gene>